<keyword evidence="4 7" id="KW-1133">Transmembrane helix</keyword>
<keyword evidence="5 7" id="KW-0472">Membrane</keyword>
<dbReference type="OrthoDB" id="2985014at2759"/>
<dbReference type="PANTHER" id="PTHR43791">
    <property type="entry name" value="PERMEASE-RELATED"/>
    <property type="match status" value="1"/>
</dbReference>
<evidence type="ECO:0000256" key="5">
    <source>
        <dbReference type="ARBA" id="ARBA00023136"/>
    </source>
</evidence>
<evidence type="ECO:0000256" key="1">
    <source>
        <dbReference type="ARBA" id="ARBA00004141"/>
    </source>
</evidence>
<keyword evidence="3 7" id="KW-0812">Transmembrane</keyword>
<dbReference type="Gene3D" id="1.20.1250.20">
    <property type="entry name" value="MFS general substrate transporter like domains"/>
    <property type="match status" value="2"/>
</dbReference>
<feature type="transmembrane region" description="Helical" evidence="7">
    <location>
        <begin position="42"/>
        <end position="62"/>
    </location>
</feature>
<feature type="transmembrane region" description="Helical" evidence="7">
    <location>
        <begin position="264"/>
        <end position="283"/>
    </location>
</feature>
<feature type="compositionally biased region" description="Low complexity" evidence="6">
    <location>
        <begin position="390"/>
        <end position="403"/>
    </location>
</feature>
<dbReference type="SUPFAM" id="SSF103473">
    <property type="entry name" value="MFS general substrate transporter"/>
    <property type="match status" value="1"/>
</dbReference>
<evidence type="ECO:0000256" key="3">
    <source>
        <dbReference type="ARBA" id="ARBA00022692"/>
    </source>
</evidence>
<comment type="caution">
    <text evidence="8">The sequence shown here is derived from an EMBL/GenBank/DDBJ whole genome shotgun (WGS) entry which is preliminary data.</text>
</comment>
<protein>
    <submittedName>
        <fullName evidence="8">MFS general substrate transporter</fullName>
    </submittedName>
</protein>
<accession>A0A9Q5I581</accession>
<gene>
    <name evidence="8" type="ORF">A7U60_g974</name>
</gene>
<comment type="subcellular location">
    <subcellularLocation>
        <location evidence="1">Membrane</location>
        <topology evidence="1">Multi-pass membrane protein</topology>
    </subcellularLocation>
</comment>
<organism evidence="8 9">
    <name type="scientific">Sanghuangporus baumii</name>
    <name type="common">Phellinus baumii</name>
    <dbReference type="NCBI Taxonomy" id="108892"/>
    <lineage>
        <taxon>Eukaryota</taxon>
        <taxon>Fungi</taxon>
        <taxon>Dikarya</taxon>
        <taxon>Basidiomycota</taxon>
        <taxon>Agaricomycotina</taxon>
        <taxon>Agaricomycetes</taxon>
        <taxon>Hymenochaetales</taxon>
        <taxon>Hymenochaetaceae</taxon>
        <taxon>Sanghuangporus</taxon>
    </lineage>
</organism>
<dbReference type="GO" id="GO:0016020">
    <property type="term" value="C:membrane"/>
    <property type="evidence" value="ECO:0007669"/>
    <property type="project" value="UniProtKB-SubCell"/>
</dbReference>
<evidence type="ECO:0000313" key="8">
    <source>
        <dbReference type="EMBL" id="OCB91746.1"/>
    </source>
</evidence>
<evidence type="ECO:0000256" key="7">
    <source>
        <dbReference type="SAM" id="Phobius"/>
    </source>
</evidence>
<keyword evidence="9" id="KW-1185">Reference proteome</keyword>
<feature type="transmembrane region" description="Helical" evidence="7">
    <location>
        <begin position="117"/>
        <end position="144"/>
    </location>
</feature>
<dbReference type="EMBL" id="LNZH02000066">
    <property type="protein sequence ID" value="OCB91746.1"/>
    <property type="molecule type" value="Genomic_DNA"/>
</dbReference>
<dbReference type="AlphaFoldDB" id="A0A9Q5I581"/>
<feature type="region of interest" description="Disordered" evidence="6">
    <location>
        <begin position="338"/>
        <end position="409"/>
    </location>
</feature>
<keyword evidence="2" id="KW-0813">Transport</keyword>
<evidence type="ECO:0000256" key="2">
    <source>
        <dbReference type="ARBA" id="ARBA00022448"/>
    </source>
</evidence>
<dbReference type="InterPro" id="IPR036259">
    <property type="entry name" value="MFS_trans_sf"/>
</dbReference>
<reference evidence="8" key="1">
    <citation type="submission" date="2016-06" db="EMBL/GenBank/DDBJ databases">
        <title>Draft Genome sequence of the fungus Inonotus baumii.</title>
        <authorList>
            <person name="Zhu H."/>
            <person name="Lin W."/>
        </authorList>
    </citation>
    <scope>NUCLEOTIDE SEQUENCE</scope>
    <source>
        <strain evidence="8">821</strain>
    </source>
</reference>
<proteinExistence type="predicted"/>
<dbReference type="InterPro" id="IPR011701">
    <property type="entry name" value="MFS"/>
</dbReference>
<sequence length="474" mass="52550">MKSEEFTKEASPPRSLVEESESHEHELLEFDRTEERRIVRKLDFCLIPLMTMFYLLSFLDRANIGNARVAGLQKDLGLTDHQYQVCVTVLYVPYIAAELPSNLLLRKIGPRIVMPTILTLWGTICALQAASLSGAFSGLLAAAIEHMHGIDGRPGWAWIFILEGIFSVIVGLISFFITPSTPQDVRWLTQREKEIVIKRLLRDRPTTSPLDTFSFVQVWRSMSSPHVILNFIALFMNGTTLYGLALFLPSIVNQLGYSQTHTQLISVGPFAAGFAVTLITSYLSDHFKKRATFAVVNSLIAMTGLDVQVHVLRLLVPLRVRDLRATSDSLSMDGEQLGAALSEGDERRTGIRRNQLGRDPEHVDVPVQGGSALQAGNESRHQLVRPIPSPSSISSPSNSRSNTPPSPKHSSVGILVFSMLNILYLTHATRQKHARRAQLLAPYVKNADPAAPLDGGDTAWAELGDRHPDFRYAL</sequence>
<evidence type="ECO:0000256" key="6">
    <source>
        <dbReference type="SAM" id="MobiDB-lite"/>
    </source>
</evidence>
<name>A0A9Q5I581_SANBA</name>
<feature type="region of interest" description="Disordered" evidence="6">
    <location>
        <begin position="1"/>
        <end position="20"/>
    </location>
</feature>
<feature type="transmembrane region" description="Helical" evidence="7">
    <location>
        <begin position="82"/>
        <end position="105"/>
    </location>
</feature>
<feature type="transmembrane region" description="Helical" evidence="7">
    <location>
        <begin position="156"/>
        <end position="177"/>
    </location>
</feature>
<evidence type="ECO:0000313" key="9">
    <source>
        <dbReference type="Proteomes" id="UP000757232"/>
    </source>
</evidence>
<dbReference type="Pfam" id="PF07690">
    <property type="entry name" value="MFS_1"/>
    <property type="match status" value="1"/>
</dbReference>
<dbReference type="PANTHER" id="PTHR43791:SF85">
    <property type="entry name" value="TRANSPORTER, PUTATIVE (AFU_ORTHOLOGUE AFUA_6G00710)-RELATED"/>
    <property type="match status" value="1"/>
</dbReference>
<dbReference type="Proteomes" id="UP000757232">
    <property type="component" value="Unassembled WGS sequence"/>
</dbReference>
<evidence type="ECO:0000256" key="4">
    <source>
        <dbReference type="ARBA" id="ARBA00022989"/>
    </source>
</evidence>
<dbReference type="GO" id="GO:0022857">
    <property type="term" value="F:transmembrane transporter activity"/>
    <property type="evidence" value="ECO:0007669"/>
    <property type="project" value="InterPro"/>
</dbReference>
<feature type="transmembrane region" description="Helical" evidence="7">
    <location>
        <begin position="227"/>
        <end position="252"/>
    </location>
</feature>